<dbReference type="STRING" id="204773.HEAR2515"/>
<reference evidence="7 8" key="1">
    <citation type="journal article" date="2007" name="PLoS Genet.">
        <title>A tale of two oxidation states: bacterial colonization of arsenic-rich environments.</title>
        <authorList>
            <person name="Muller D."/>
            <person name="Medigue C."/>
            <person name="Koechler S."/>
            <person name="Barbe V."/>
            <person name="Barakat M."/>
            <person name="Talla E."/>
            <person name="Bonnefoy V."/>
            <person name="Krin E."/>
            <person name="Arsene-Ploetze F."/>
            <person name="Carapito C."/>
            <person name="Chandler M."/>
            <person name="Cournoyer B."/>
            <person name="Cruveiller S."/>
            <person name="Dossat C."/>
            <person name="Duval S."/>
            <person name="Heymann M."/>
            <person name="Leize E."/>
            <person name="Lieutaud A."/>
            <person name="Lievremont D."/>
            <person name="Makita Y."/>
            <person name="Mangenot S."/>
            <person name="Nitschke W."/>
            <person name="Ortet P."/>
            <person name="Perdrial N."/>
            <person name="Schoepp B."/>
            <person name="Siguier N."/>
            <person name="Simeonova D.D."/>
            <person name="Rouy Z."/>
            <person name="Segurens B."/>
            <person name="Turlin E."/>
            <person name="Vallenet D."/>
            <person name="Van Dorsselaer A."/>
            <person name="Weiss S."/>
            <person name="Weissenbach J."/>
            <person name="Lett M.C."/>
            <person name="Danchin A."/>
            <person name="Bertin P.N."/>
        </authorList>
    </citation>
    <scope>NUCLEOTIDE SEQUENCE [LARGE SCALE GENOMIC DNA]</scope>
    <source>
        <strain evidence="8">ULPAs1</strain>
    </source>
</reference>
<keyword evidence="3 5" id="KW-1133">Transmembrane helix</keyword>
<proteinExistence type="predicted"/>
<dbReference type="KEGG" id="har:HEAR2515"/>
<dbReference type="HOGENOM" id="CLU_002338_3_0_4"/>
<keyword evidence="8" id="KW-1185">Reference proteome</keyword>
<sequence>MVSNTPDQASANLPRRTRRIWLPLIAVLTITLGAGLTWLLNSERGAQFALSTASTLSNGVLQTRDVSGRLNGSLHIGQLGIQLENQNIVLDDIQLDTQLTKLLTGKLHVTALQIGKLGIVNKIDQVKEAAKLPDSISLPLRLQIDKVKVRGGEIGWGPLNVVTLGAFAFDLDFDGKRYVLNLDQLSARGTASSAAFDGSFQGQATLATSKPYALQATIASYSEAHIDNRNIGANGQLDLRGSLQELAAAINLQIGQATVKGQAILRPFAEQLLGATDLTAQALDLAVLNTDLPKTTMHIQLSAAENGSGNLTMENTAAGLLNDARLPLKKLRIDFTQNDEQFNFKHILAELGSTNQSAGKLEGNGHYAKGALALNLQTDALDVKKLDSRMRASRLSGSLDMRHADGKQNFTLALSEPLKKSKLTLNAQALIADEGITISKAELRAGNGEMNASAHYALNGKQAFDAKGIVRNFQLRDLGDFPQLPALHINGDFSLRGARLPTLETDIALHIRDSQLAGQPLNGEVQAQLHGDTLLVSKLLLNAGDNRLTAQGKLADDNARVVFALHAPTLAQLGSGFGGALQIDGEIRGKVQQPRIVATWQGRQIRLPGPVQIDGTEGKADVALNLDASRSPSLLNSANVHATAHGINAGGERIATLSAQTQFALPAQAPIAVIVRADGITGQRLRAESFTLDVSGSTSRHAVSATLLEREQKWQLTASGGLHSGKRELRWQGAINTLNASGKVTAKLAAPAPLLVSQKVVQLDHFRIDSDHANIVLEQFIRNERGIATRGTFEHVQIAPLLRSLQAAPAIAGDLKLAGAWNLNLYDQADGTFSVRRESGDIVMHNNAAIALGLNTLNATASVSKGRVTARLLADGRQSGQIDVSLNTNIGGATRFSIAPNAPLSGRLRINTPTLGWLGPMISPTLMTEGSLQSDVTLAGTFAQPQLAGPVTADKLRLRFTDTGIDLKQGTLRSEFRNDQLLISNLGFQNEGSLTISGPLSLVREQLALELAIKAEHYKLIDRSDRKLVISGSSVVGWRDGSAKANGKFEVNSGFVDISASDAPTLSDDVVIAGRSDSQGKKAVVALDIEIGLGDGIRLRGRGIDALLVGQLHLLASAGDNLRAQGNLRIASGTFKAYGRELAIEQGLLRFSGPLNNPALDFLAMRRGQEVEAGVAVRGTVLSPRITLVSEPTVPDAEKLSWLVLGRGLSGTTDSDLGVLQSAASSLLTQGAAGGLQSQIATAFGLDDFSIGSSDSNLQERIVMLGKQISSKLYVSYKQGLESASSVLLLRYTLTPRITLEGEAGTSSALSLFYNFAFD</sequence>
<keyword evidence="2 5" id="KW-0812">Transmembrane</keyword>
<dbReference type="Proteomes" id="UP000006697">
    <property type="component" value="Chromosome"/>
</dbReference>
<feature type="transmembrane region" description="Helical" evidence="5">
    <location>
        <begin position="20"/>
        <end position="40"/>
    </location>
</feature>
<dbReference type="Pfam" id="PF04357">
    <property type="entry name" value="TamB"/>
    <property type="match status" value="1"/>
</dbReference>
<evidence type="ECO:0000313" key="7">
    <source>
        <dbReference type="EMBL" id="CAL62641.1"/>
    </source>
</evidence>
<comment type="subcellular location">
    <subcellularLocation>
        <location evidence="1">Membrane</location>
        <topology evidence="1">Single-pass membrane protein</topology>
    </subcellularLocation>
</comment>
<evidence type="ECO:0000256" key="4">
    <source>
        <dbReference type="ARBA" id="ARBA00023136"/>
    </source>
</evidence>
<evidence type="ECO:0000259" key="6">
    <source>
        <dbReference type="Pfam" id="PF04357"/>
    </source>
</evidence>
<dbReference type="OrthoDB" id="5288149at2"/>
<evidence type="ECO:0000256" key="1">
    <source>
        <dbReference type="ARBA" id="ARBA00004167"/>
    </source>
</evidence>
<accession>A4G804</accession>
<dbReference type="InterPro" id="IPR007452">
    <property type="entry name" value="TamB_C"/>
</dbReference>
<evidence type="ECO:0000256" key="5">
    <source>
        <dbReference type="SAM" id="Phobius"/>
    </source>
</evidence>
<keyword evidence="4 5" id="KW-0472">Membrane</keyword>
<dbReference type="PANTHER" id="PTHR36985">
    <property type="entry name" value="TRANSLOCATION AND ASSEMBLY MODULE SUBUNIT TAMB"/>
    <property type="match status" value="1"/>
</dbReference>
<dbReference type="PANTHER" id="PTHR36985:SF1">
    <property type="entry name" value="TRANSLOCATION AND ASSEMBLY MODULE SUBUNIT TAMB"/>
    <property type="match status" value="1"/>
</dbReference>
<feature type="domain" description="Translocation and assembly module TamB C-terminal" evidence="6">
    <location>
        <begin position="989"/>
        <end position="1318"/>
    </location>
</feature>
<dbReference type="GO" id="GO:0009306">
    <property type="term" value="P:protein secretion"/>
    <property type="evidence" value="ECO:0007669"/>
    <property type="project" value="InterPro"/>
</dbReference>
<evidence type="ECO:0000256" key="3">
    <source>
        <dbReference type="ARBA" id="ARBA00022989"/>
    </source>
</evidence>
<organism evidence="7 8">
    <name type="scientific">Herminiimonas arsenicoxydans</name>
    <dbReference type="NCBI Taxonomy" id="204773"/>
    <lineage>
        <taxon>Bacteria</taxon>
        <taxon>Pseudomonadati</taxon>
        <taxon>Pseudomonadota</taxon>
        <taxon>Betaproteobacteria</taxon>
        <taxon>Burkholderiales</taxon>
        <taxon>Oxalobacteraceae</taxon>
        <taxon>Herminiimonas</taxon>
    </lineage>
</organism>
<gene>
    <name evidence="7" type="ordered locus">HEAR2515</name>
</gene>
<dbReference type="EMBL" id="CU207211">
    <property type="protein sequence ID" value="CAL62641.1"/>
    <property type="molecule type" value="Genomic_DNA"/>
</dbReference>
<evidence type="ECO:0000256" key="2">
    <source>
        <dbReference type="ARBA" id="ARBA00022692"/>
    </source>
</evidence>
<evidence type="ECO:0000313" key="8">
    <source>
        <dbReference type="Proteomes" id="UP000006697"/>
    </source>
</evidence>
<protein>
    <recommendedName>
        <fullName evidence="6">Translocation and assembly module TamB C-terminal domain-containing protein</fullName>
    </recommendedName>
</protein>
<name>A4G804_HERAR</name>
<dbReference type="eggNOG" id="COG2911">
    <property type="taxonomic scope" value="Bacteria"/>
</dbReference>
<dbReference type="GO" id="GO:0005886">
    <property type="term" value="C:plasma membrane"/>
    <property type="evidence" value="ECO:0007669"/>
    <property type="project" value="InterPro"/>
</dbReference>